<dbReference type="InterPro" id="IPR018060">
    <property type="entry name" value="HTH_AraC"/>
</dbReference>
<dbReference type="Gene3D" id="1.10.10.60">
    <property type="entry name" value="Homeodomain-like"/>
    <property type="match status" value="2"/>
</dbReference>
<evidence type="ECO:0000259" key="4">
    <source>
        <dbReference type="PROSITE" id="PS01124"/>
    </source>
</evidence>
<dbReference type="GO" id="GO:0043565">
    <property type="term" value="F:sequence-specific DNA binding"/>
    <property type="evidence" value="ECO:0007669"/>
    <property type="project" value="InterPro"/>
</dbReference>
<dbReference type="InterPro" id="IPR013096">
    <property type="entry name" value="Cupin_2"/>
</dbReference>
<keyword evidence="1" id="KW-0805">Transcription regulation</keyword>
<reference evidence="5 6" key="1">
    <citation type="submission" date="2020-08" db="EMBL/GenBank/DDBJ databases">
        <title>Listeria ohnekaius sp. nov. and Listeria portnoyii sp. nov. isolated from non-agricultural and natural environments.</title>
        <authorList>
            <person name="Weller D."/>
            <person name="Belias A.M."/>
            <person name="Liao J."/>
            <person name="Guo S."/>
            <person name="Orsi R.H."/>
            <person name="Wiedmann M."/>
        </authorList>
    </citation>
    <scope>NUCLEOTIDE SEQUENCE [LARGE SCALE GENOMIC DNA]</scope>
    <source>
        <strain evidence="5 6">FSL W9-0585</strain>
    </source>
</reference>
<dbReference type="InterPro" id="IPR014710">
    <property type="entry name" value="RmlC-like_jellyroll"/>
</dbReference>
<evidence type="ECO:0000313" key="6">
    <source>
        <dbReference type="Proteomes" id="UP000548787"/>
    </source>
</evidence>
<proteinExistence type="predicted"/>
<dbReference type="AlphaFoldDB" id="A0A7W1YEW7"/>
<dbReference type="GO" id="GO:0003700">
    <property type="term" value="F:DNA-binding transcription factor activity"/>
    <property type="evidence" value="ECO:0007669"/>
    <property type="project" value="InterPro"/>
</dbReference>
<dbReference type="PROSITE" id="PS01124">
    <property type="entry name" value="HTH_ARAC_FAMILY_2"/>
    <property type="match status" value="1"/>
</dbReference>
<evidence type="ECO:0000256" key="3">
    <source>
        <dbReference type="ARBA" id="ARBA00023163"/>
    </source>
</evidence>
<dbReference type="InterPro" id="IPR009057">
    <property type="entry name" value="Homeodomain-like_sf"/>
</dbReference>
<organism evidence="5 6">
    <name type="scientific">Listeria rustica</name>
    <dbReference type="NCBI Taxonomy" id="2713503"/>
    <lineage>
        <taxon>Bacteria</taxon>
        <taxon>Bacillati</taxon>
        <taxon>Bacillota</taxon>
        <taxon>Bacilli</taxon>
        <taxon>Bacillales</taxon>
        <taxon>Listeriaceae</taxon>
        <taxon>Listeria</taxon>
    </lineage>
</organism>
<dbReference type="PANTHER" id="PTHR43280:SF2">
    <property type="entry name" value="HTH-TYPE TRANSCRIPTIONAL REGULATOR EXSA"/>
    <property type="match status" value="1"/>
</dbReference>
<dbReference type="SUPFAM" id="SSF46689">
    <property type="entry name" value="Homeodomain-like"/>
    <property type="match status" value="1"/>
</dbReference>
<gene>
    <name evidence="5" type="ORF">HPK16_01370</name>
</gene>
<dbReference type="InterPro" id="IPR011051">
    <property type="entry name" value="RmlC_Cupin_sf"/>
</dbReference>
<evidence type="ECO:0000256" key="2">
    <source>
        <dbReference type="ARBA" id="ARBA00023125"/>
    </source>
</evidence>
<evidence type="ECO:0000313" key="5">
    <source>
        <dbReference type="EMBL" id="MBA3924976.1"/>
    </source>
</evidence>
<dbReference type="EMBL" id="JABJVM010000001">
    <property type="protein sequence ID" value="MBA3924976.1"/>
    <property type="molecule type" value="Genomic_DNA"/>
</dbReference>
<dbReference type="Proteomes" id="UP000548787">
    <property type="component" value="Unassembled WGS sequence"/>
</dbReference>
<feature type="domain" description="HTH araC/xylS-type" evidence="4">
    <location>
        <begin position="245"/>
        <end position="342"/>
    </location>
</feature>
<comment type="caution">
    <text evidence="5">The sequence shown here is derived from an EMBL/GenBank/DDBJ whole genome shotgun (WGS) entry which is preliminary data.</text>
</comment>
<keyword evidence="6" id="KW-1185">Reference proteome</keyword>
<dbReference type="Pfam" id="PF12833">
    <property type="entry name" value="HTH_18"/>
    <property type="match status" value="1"/>
</dbReference>
<dbReference type="Gene3D" id="2.60.120.10">
    <property type="entry name" value="Jelly Rolls"/>
    <property type="match status" value="1"/>
</dbReference>
<keyword evidence="2" id="KW-0238">DNA-binding</keyword>
<dbReference type="Pfam" id="PF07883">
    <property type="entry name" value="Cupin_2"/>
    <property type="match status" value="1"/>
</dbReference>
<name>A0A7W1YEW7_9LIST</name>
<dbReference type="SUPFAM" id="SSF51182">
    <property type="entry name" value="RmlC-like cupins"/>
    <property type="match status" value="1"/>
</dbReference>
<accession>A0A7W1YEW7</accession>
<dbReference type="SMART" id="SM00342">
    <property type="entry name" value="HTH_ARAC"/>
    <property type="match status" value="1"/>
</dbReference>
<protein>
    <submittedName>
        <fullName evidence="5">Helix-turn-helix transcriptional regulator</fullName>
    </submittedName>
</protein>
<keyword evidence="3" id="KW-0804">Transcription</keyword>
<evidence type="ECO:0000256" key="1">
    <source>
        <dbReference type="ARBA" id="ARBA00023015"/>
    </source>
</evidence>
<sequence length="350" mass="41138">MKKNEINHYLYQLTEREKFFKNKPASESMDDHSDFDVYTNQMGDRVFKYTFEKHLQKAIESHTHISTHLRTSPLLVFKHNRYAYTPLHSHDFIEINYVYNGQAHITIDNTTLILEKGDLCILDTDVVHRISNTSDSDILVNILMKKEYFSSNMLNRLASNNIIAEFAVRSISETHSHDQYIIFTTEDSEILQDAISGLLVYYLDPVSYSLDAINAYMIIIFSELLKSYTQKKSLEYRSTNQQYIGDILQYIEKNYATCSLAEVATHFNFNASYLSRYLKKQTGSTFMKMIQDIRLNHACALLKNSTYSIEEICQQIGYRNLTFFYKKFTTTFHCTPNNYRNTYRKMIEEE</sequence>
<dbReference type="PANTHER" id="PTHR43280">
    <property type="entry name" value="ARAC-FAMILY TRANSCRIPTIONAL REGULATOR"/>
    <property type="match status" value="1"/>
</dbReference>
<dbReference type="RefSeq" id="WP_181675214.1">
    <property type="nucleotide sequence ID" value="NZ_JABJVM010000001.1"/>
</dbReference>